<dbReference type="PANTHER" id="PTHR21437">
    <property type="entry name" value="WIDE AWAKE"/>
    <property type="match status" value="1"/>
</dbReference>
<dbReference type="InterPro" id="IPR039269">
    <property type="entry name" value="ANKFN1"/>
</dbReference>
<feature type="compositionally biased region" description="Basic and acidic residues" evidence="1">
    <location>
        <begin position="342"/>
        <end position="352"/>
    </location>
</feature>
<feature type="region of interest" description="Disordered" evidence="1">
    <location>
        <begin position="119"/>
        <end position="166"/>
    </location>
</feature>
<feature type="region of interest" description="Disordered" evidence="1">
    <location>
        <begin position="394"/>
        <end position="413"/>
    </location>
</feature>
<sequence length="413" mass="45877">NSVSFALGLFTVHFCCYKEKFISLYCRLSAVIELDSLKTQQSLREAISDSEVAAAKQRHQQVIDYIQKAHTSVKLIHRLSCTFSPFFTEALQYARYKQPAAGLPIKKLVDLSEEHSQKKISSTSSHLDCLPSPPPSPEARIQRRKAVSDSQPCSDEEGCSEVFLPTDSDYDSSDALSPRELDLIYSSSHDISQQAGSGLGGSAPDVLQVHDMKPCLTLKEGLTECSAFDTNAECCTEYMSNLTMSGLTSKSIDKSSSSKQPLSFLGKKKLGKHQHYNYFSRHHRWLRVHSETQSGSLSEGVYTQHLMRSSDLSQEPTSSEQLKIPIDGSRSTFLPHASSLPEDGKGKYEESRQNVHRIHVEPYKTTFLGEEGKSWAMSTQSVEHRDVHNAMQQITGPDDELGSAVSEVFSSTL</sequence>
<evidence type="ECO:0000313" key="3">
    <source>
        <dbReference type="Proteomes" id="UP000053283"/>
    </source>
</evidence>
<dbReference type="EMBL" id="KL411222">
    <property type="protein sequence ID" value="KFR04653.1"/>
    <property type="molecule type" value="Genomic_DNA"/>
</dbReference>
<dbReference type="AlphaFoldDB" id="A0A091VQ95"/>
<organism evidence="2 3">
    <name type="scientific">Nipponia nippon</name>
    <name type="common">Crested ibis</name>
    <name type="synonym">Ibis nippon</name>
    <dbReference type="NCBI Taxonomy" id="128390"/>
    <lineage>
        <taxon>Eukaryota</taxon>
        <taxon>Metazoa</taxon>
        <taxon>Chordata</taxon>
        <taxon>Craniata</taxon>
        <taxon>Vertebrata</taxon>
        <taxon>Euteleostomi</taxon>
        <taxon>Archelosauria</taxon>
        <taxon>Archosauria</taxon>
        <taxon>Dinosauria</taxon>
        <taxon>Saurischia</taxon>
        <taxon>Theropoda</taxon>
        <taxon>Coelurosauria</taxon>
        <taxon>Aves</taxon>
        <taxon>Neognathae</taxon>
        <taxon>Neoaves</taxon>
        <taxon>Aequornithes</taxon>
        <taxon>Pelecaniformes</taxon>
        <taxon>Threskiornithidae</taxon>
        <taxon>Nipponia</taxon>
    </lineage>
</organism>
<evidence type="ECO:0000256" key="1">
    <source>
        <dbReference type="SAM" id="MobiDB-lite"/>
    </source>
</evidence>
<dbReference type="GO" id="GO:0061172">
    <property type="term" value="P:regulation of establishment of bipolar cell polarity"/>
    <property type="evidence" value="ECO:0007669"/>
    <property type="project" value="TreeGrafter"/>
</dbReference>
<evidence type="ECO:0000313" key="2">
    <source>
        <dbReference type="EMBL" id="KFR04653.1"/>
    </source>
</evidence>
<dbReference type="GO" id="GO:0000132">
    <property type="term" value="P:establishment of mitotic spindle orientation"/>
    <property type="evidence" value="ECO:0007669"/>
    <property type="project" value="TreeGrafter"/>
</dbReference>
<keyword evidence="3" id="KW-1185">Reference proteome</keyword>
<proteinExistence type="predicted"/>
<dbReference type="PANTHER" id="PTHR21437:SF3">
    <property type="entry name" value="ANKYRIN REPEAT AND FIBRONECTIN TYPE-III DOMAIN-CONTAINING PROTEIN 1"/>
    <property type="match status" value="1"/>
</dbReference>
<accession>A0A091VQ95</accession>
<dbReference type="GO" id="GO:0005819">
    <property type="term" value="C:spindle"/>
    <property type="evidence" value="ECO:0007669"/>
    <property type="project" value="TreeGrafter"/>
</dbReference>
<name>A0A091VQ95_NIPNI</name>
<reference evidence="2 3" key="1">
    <citation type="submission" date="2014-04" db="EMBL/GenBank/DDBJ databases">
        <title>Genome evolution of avian class.</title>
        <authorList>
            <person name="Zhang G."/>
            <person name="Li C."/>
        </authorList>
    </citation>
    <scope>NUCLEOTIDE SEQUENCE [LARGE SCALE GENOMIC DNA]</scope>
    <source>
        <strain evidence="2">BGI_Y956</strain>
    </source>
</reference>
<feature type="non-terminal residue" evidence="2">
    <location>
        <position position="1"/>
    </location>
</feature>
<protein>
    <submittedName>
        <fullName evidence="2">Uncharacterized protein</fullName>
    </submittedName>
</protein>
<dbReference type="STRING" id="128390.A0A091VQ95"/>
<feature type="region of interest" description="Disordered" evidence="1">
    <location>
        <begin position="330"/>
        <end position="352"/>
    </location>
</feature>
<dbReference type="Proteomes" id="UP000053283">
    <property type="component" value="Unassembled WGS sequence"/>
</dbReference>
<gene>
    <name evidence="2" type="ORF">Y956_02678</name>
</gene>
<feature type="non-terminal residue" evidence="2">
    <location>
        <position position="413"/>
    </location>
</feature>